<gene>
    <name evidence="3" type="ORF">AB1Y20_001048</name>
</gene>
<dbReference type="InterPro" id="IPR029044">
    <property type="entry name" value="Nucleotide-diphossugar_trans"/>
</dbReference>
<keyword evidence="2" id="KW-1133">Transmembrane helix</keyword>
<dbReference type="AlphaFoldDB" id="A0AB34K755"/>
<proteinExistence type="predicted"/>
<feature type="transmembrane region" description="Helical" evidence="2">
    <location>
        <begin position="21"/>
        <end position="41"/>
    </location>
</feature>
<keyword evidence="2" id="KW-0472">Membrane</keyword>
<dbReference type="Proteomes" id="UP001515480">
    <property type="component" value="Unassembled WGS sequence"/>
</dbReference>
<organism evidence="3 4">
    <name type="scientific">Prymnesium parvum</name>
    <name type="common">Toxic golden alga</name>
    <dbReference type="NCBI Taxonomy" id="97485"/>
    <lineage>
        <taxon>Eukaryota</taxon>
        <taxon>Haptista</taxon>
        <taxon>Haptophyta</taxon>
        <taxon>Prymnesiophyceae</taxon>
        <taxon>Prymnesiales</taxon>
        <taxon>Prymnesiaceae</taxon>
        <taxon>Prymnesium</taxon>
    </lineage>
</organism>
<dbReference type="PANTHER" id="PTHR33604">
    <property type="entry name" value="OSJNBA0004B13.7 PROTEIN"/>
    <property type="match status" value="1"/>
</dbReference>
<evidence type="ECO:0000256" key="1">
    <source>
        <dbReference type="SAM" id="MobiDB-lite"/>
    </source>
</evidence>
<dbReference type="Gene3D" id="3.90.550.10">
    <property type="entry name" value="Spore Coat Polysaccharide Biosynthesis Protein SpsA, Chain A"/>
    <property type="match status" value="1"/>
</dbReference>
<evidence type="ECO:0008006" key="5">
    <source>
        <dbReference type="Google" id="ProtNLM"/>
    </source>
</evidence>
<evidence type="ECO:0000313" key="4">
    <source>
        <dbReference type="Proteomes" id="UP001515480"/>
    </source>
</evidence>
<reference evidence="3 4" key="1">
    <citation type="journal article" date="2024" name="Science">
        <title>Giant polyketide synthase enzymes in the biosynthesis of giant marine polyether toxins.</title>
        <authorList>
            <person name="Fallon T.R."/>
            <person name="Shende V.V."/>
            <person name="Wierzbicki I.H."/>
            <person name="Pendleton A.L."/>
            <person name="Watervoot N.F."/>
            <person name="Auber R.P."/>
            <person name="Gonzalez D.J."/>
            <person name="Wisecaver J.H."/>
            <person name="Moore B.S."/>
        </authorList>
    </citation>
    <scope>NUCLEOTIDE SEQUENCE [LARGE SCALE GENOMIC DNA]</scope>
    <source>
        <strain evidence="3 4">12B1</strain>
    </source>
</reference>
<feature type="region of interest" description="Disordered" evidence="1">
    <location>
        <begin position="315"/>
        <end position="336"/>
    </location>
</feature>
<comment type="caution">
    <text evidence="3">The sequence shown here is derived from an EMBL/GenBank/DDBJ whole genome shotgun (WGS) entry which is preliminary data.</text>
</comment>
<name>A0AB34K755_PRYPA</name>
<dbReference type="EMBL" id="JBGBPQ010000001">
    <property type="protein sequence ID" value="KAL1530130.1"/>
    <property type="molecule type" value="Genomic_DNA"/>
</dbReference>
<protein>
    <recommendedName>
        <fullName evidence="5">Protein xylosyltransferase</fullName>
    </recommendedName>
</protein>
<evidence type="ECO:0000256" key="2">
    <source>
        <dbReference type="SAM" id="Phobius"/>
    </source>
</evidence>
<evidence type="ECO:0000313" key="3">
    <source>
        <dbReference type="EMBL" id="KAL1530130.1"/>
    </source>
</evidence>
<keyword evidence="2" id="KW-0812">Transmembrane</keyword>
<accession>A0AB34K755</accession>
<dbReference type="PANTHER" id="PTHR33604:SF1">
    <property type="entry name" value="GLYCOSYLTRANSFERASE FAMILY PROTEIN 2"/>
    <property type="match status" value="1"/>
</dbReference>
<dbReference type="SUPFAM" id="SSF53448">
    <property type="entry name" value="Nucleotide-diphospho-sugar transferases"/>
    <property type="match status" value="1"/>
</dbReference>
<sequence>MREATASAQPSRAWRFVRPRTIVPLALLCCVIIVLFQSHLVTTIQHDEFAQMREHTMHTLHQIKSVLVAPTCAEHLRTDGTAAPEKHSPSTAGKERLLQLLHKQYDSSQPTLKQLLAEALPHAASAAQSDREAQEVTVVLLFEGTGSLCRQLHALLSQDVIPLEVWVCVLRADEDGDKVVRELADEFDHHGRVQVLAVSSQPNRYKESGIDGLDLRLGFQLALQARHGSACGLPLAFPRTRIRTPPEPPPELKVCPWHQARSRYVLVLEPWVVPGARLLSTLVHLAQLPQASGLLGVAGWRALGDLPTELKEADGANAVGSKSSSHPGSSERGDALHDAGAEGMATSLALPDAEHGVLVPRLMQADLLRGAWFLRTDWLPLLFRDTGLLRPEAAEGFEVVISTLLRRNGDLPTYVLPTGDGGTHLFELSHLPPVTPMDKAAWLAKLWDSARQGDAPPPWRSAAIAQALGWPRRGCSCSSPSPPHSSLLRVSAFQARGSLEDSRKGSIIGHATGADTAANSGAKAAPRPVLLVLAIEREDAEELRPLVAALLKSGSYYEPRLVLPTGTLDCGEAAETVGFPAGACEHSLSVYQLHGCVRTTSCSASGTEPSDCAQLIDDPTACAELLTKLDELMAATHAVGIVAINREPESSRVIEAARFCASTWGVPLLLPAPEDVHALAFLATLNPYSLSQWERFHVEIAIITANRPASLGRLLQSLSHAHYLGDAVDVSVSIECGTSFQTLATVKGWEWRHGTKHVHTRVVKGGLISAVVESWYPSGEHSYGVLLEDDIEVSPYFYVYIKLLLLTYVYNKNNVDEVHGEVSSTSELASHAPSLANLIGISLYTPRLVEVRYPRRRLDLYAQKDMRATLAPIFLQQLPCSWGSLFFPQPWIEFHQYMQRRLRKGSTPVNIPDSAVNGWSESWKKFLMELMHLRGYVFLYPNFYNQTSFSTNHLEVGEHIGSKGSKLKHRPIDFTVPLLHDRSMLRELWSDISGSSLRPLPQLHDLVVLNHFSELSSLDELDSQGLAALSQYAFATPVSTDDQESAHLRSAKGPKSLMSTTRSFFSGWV</sequence>
<keyword evidence="4" id="KW-1185">Reference proteome</keyword>